<dbReference type="Proteomes" id="UP001497527">
    <property type="component" value="Unassembled WGS sequence"/>
</dbReference>
<evidence type="ECO:0000256" key="1">
    <source>
        <dbReference type="SAM" id="Phobius"/>
    </source>
</evidence>
<keyword evidence="1" id="KW-0472">Membrane</keyword>
<name>A0ABP1EX68_9FLAO</name>
<feature type="transmembrane region" description="Helical" evidence="1">
    <location>
        <begin position="53"/>
        <end position="76"/>
    </location>
</feature>
<protein>
    <submittedName>
        <fullName evidence="2">Uncharacterized protein</fullName>
    </submittedName>
</protein>
<organism evidence="2 3">
    <name type="scientific">Tenacibaculum polynesiense</name>
    <dbReference type="NCBI Taxonomy" id="3137857"/>
    <lineage>
        <taxon>Bacteria</taxon>
        <taxon>Pseudomonadati</taxon>
        <taxon>Bacteroidota</taxon>
        <taxon>Flavobacteriia</taxon>
        <taxon>Flavobacteriales</taxon>
        <taxon>Flavobacteriaceae</taxon>
        <taxon>Tenacibaculum</taxon>
    </lineage>
</organism>
<keyword evidence="1" id="KW-1133">Transmembrane helix</keyword>
<gene>
    <name evidence="2" type="ORF">T190423A01A_30112</name>
</gene>
<evidence type="ECO:0000313" key="2">
    <source>
        <dbReference type="EMBL" id="CAL2102998.1"/>
    </source>
</evidence>
<comment type="caution">
    <text evidence="2">The sequence shown here is derived from an EMBL/GenBank/DDBJ whole genome shotgun (WGS) entry which is preliminary data.</text>
</comment>
<accession>A0ABP1EX68</accession>
<evidence type="ECO:0000313" key="3">
    <source>
        <dbReference type="Proteomes" id="UP001497527"/>
    </source>
</evidence>
<keyword evidence="1" id="KW-0812">Transmembrane</keyword>
<feature type="transmembrane region" description="Helical" evidence="1">
    <location>
        <begin position="83"/>
        <end position="101"/>
    </location>
</feature>
<dbReference type="EMBL" id="CAXJIO010000012">
    <property type="protein sequence ID" value="CAL2102998.1"/>
    <property type="molecule type" value="Genomic_DNA"/>
</dbReference>
<keyword evidence="3" id="KW-1185">Reference proteome</keyword>
<sequence length="198" mass="23611">MKLEQENRGEKKVFLIQKTSLKITEQSSLGYRSRNIPFENITNEFVSLKFNPIHYLIIFVLFVLLVFSFLVLKLYAIESLEKIYGTLIVFLIGGAFGIFNYKIASTVLKCIDYEGIEFYKDYPSKKEMEEFINELFQRRNKYLKSKFNSVNPNLNYEYQYIMFHHLHTLEVIDFKKLTELTNELNQVFTNRFIPFSEN</sequence>
<dbReference type="RefSeq" id="WP_348716908.1">
    <property type="nucleotide sequence ID" value="NZ_CAXJIO010000012.1"/>
</dbReference>
<proteinExistence type="predicted"/>
<reference evidence="2 3" key="1">
    <citation type="submission" date="2024-05" db="EMBL/GenBank/DDBJ databases">
        <authorList>
            <person name="Duchaud E."/>
        </authorList>
    </citation>
    <scope>NUCLEOTIDE SEQUENCE [LARGE SCALE GENOMIC DNA]</scope>
    <source>
        <strain evidence="2">Ena-SAMPLE-TAB-13-05-2024-13:56:06:370-140308</strain>
    </source>
</reference>